<dbReference type="PANTHER" id="PTHR46652:SF3">
    <property type="entry name" value="LEUCINE-RICH REPEAT-CONTAINING PROTEIN 9"/>
    <property type="match status" value="1"/>
</dbReference>
<dbReference type="InterPro" id="IPR001611">
    <property type="entry name" value="Leu-rich_rpt"/>
</dbReference>
<dbReference type="InterPro" id="IPR003591">
    <property type="entry name" value="Leu-rich_rpt_typical-subtyp"/>
</dbReference>
<dbReference type="SUPFAM" id="SSF49464">
    <property type="entry name" value="Carboxypeptidase regulatory domain-like"/>
    <property type="match status" value="1"/>
</dbReference>
<protein>
    <submittedName>
        <fullName evidence="4">Leucine-rich repeat (LRR) protein</fullName>
    </submittedName>
</protein>
<dbReference type="InterPro" id="IPR008969">
    <property type="entry name" value="CarboxyPept-like_regulatory"/>
</dbReference>
<keyword evidence="1" id="KW-0433">Leucine-rich repeat</keyword>
<dbReference type="PANTHER" id="PTHR46652">
    <property type="entry name" value="LEUCINE-RICH REPEAT AND IQ DOMAIN-CONTAINING PROTEIN 1-RELATED"/>
    <property type="match status" value="1"/>
</dbReference>
<accession>A0A1M6R850</accession>
<gene>
    <name evidence="4" type="ORF">SAMN02745912_02868</name>
</gene>
<evidence type="ECO:0000313" key="5">
    <source>
        <dbReference type="Proteomes" id="UP000184465"/>
    </source>
</evidence>
<dbReference type="Pfam" id="PF12799">
    <property type="entry name" value="LRR_4"/>
    <property type="match status" value="3"/>
</dbReference>
<keyword evidence="2" id="KW-0677">Repeat</keyword>
<dbReference type="OrthoDB" id="1910526at2"/>
<reference evidence="4 5" key="1">
    <citation type="submission" date="2016-11" db="EMBL/GenBank/DDBJ databases">
        <authorList>
            <person name="Jaros S."/>
            <person name="Januszkiewicz K."/>
            <person name="Wedrychowicz H."/>
        </authorList>
    </citation>
    <scope>NUCLEOTIDE SEQUENCE [LARGE SCALE GENOMIC DNA]</scope>
    <source>
        <strain evidence="4 5">DSM 15212</strain>
    </source>
</reference>
<dbReference type="InterPro" id="IPR050836">
    <property type="entry name" value="SDS22/Internalin_LRR"/>
</dbReference>
<evidence type="ECO:0000256" key="2">
    <source>
        <dbReference type="ARBA" id="ARBA00022737"/>
    </source>
</evidence>
<dbReference type="AlphaFoldDB" id="A0A1M6R850"/>
<dbReference type="Gene3D" id="2.60.40.1120">
    <property type="entry name" value="Carboxypeptidase-like, regulatory domain"/>
    <property type="match status" value="1"/>
</dbReference>
<dbReference type="STRING" id="1121301.SAMN02745912_02868"/>
<keyword evidence="5" id="KW-1185">Reference proteome</keyword>
<evidence type="ECO:0000313" key="4">
    <source>
        <dbReference type="EMBL" id="SHK28596.1"/>
    </source>
</evidence>
<dbReference type="SMART" id="SM00365">
    <property type="entry name" value="LRR_SD22"/>
    <property type="match status" value="16"/>
</dbReference>
<dbReference type="Proteomes" id="UP000184465">
    <property type="component" value="Unassembled WGS sequence"/>
</dbReference>
<dbReference type="EMBL" id="FRAG01000043">
    <property type="protein sequence ID" value="SHK28596.1"/>
    <property type="molecule type" value="Genomic_DNA"/>
</dbReference>
<dbReference type="InterPro" id="IPR032675">
    <property type="entry name" value="LRR_dom_sf"/>
</dbReference>
<feature type="domain" description="Disease resistance R13L4/SHOC-2-like LRR" evidence="3">
    <location>
        <begin position="68"/>
        <end position="204"/>
    </location>
</feature>
<dbReference type="InterPro" id="IPR025875">
    <property type="entry name" value="Leu-rich_rpt_4"/>
</dbReference>
<dbReference type="Pfam" id="PF23598">
    <property type="entry name" value="LRR_14"/>
    <property type="match status" value="1"/>
</dbReference>
<name>A0A1M6R850_PARC5</name>
<dbReference type="Gene3D" id="3.80.10.10">
    <property type="entry name" value="Ribonuclease Inhibitor"/>
    <property type="match status" value="2"/>
</dbReference>
<dbReference type="InterPro" id="IPR055414">
    <property type="entry name" value="LRR_R13L4/SHOC2-like"/>
</dbReference>
<dbReference type="PROSITE" id="PS51450">
    <property type="entry name" value="LRR"/>
    <property type="match status" value="18"/>
</dbReference>
<proteinExistence type="predicted"/>
<sequence length="814" mass="93894">MKKIVLISLAIIIIFSMLIQGYCEDIVVINSHMEKEIIKFDDSNLEAVIRAIINKPKGDILYKEVKDIRKIHASDKDIISLGGLEHFTSLEELLLSKNNITDIKPLSKLHRLKYLNLWKNDIRDITPIKNLTNLEQLDLDSNKISDIEALKELKNLKALRIGSNRLTDISPLASLTNLEYLCLWANKIKDIEPVSKLRELTQLRLAYNEIYDINPLTNLKNLENINLINNRVRDISSLANLTNLKELYLNNNEIVDIEPLKELKNIEKLRLDNNSISNLQGIIALSNLKLLTLSNNDISDIPLLDKMDKIEYLDLRSNKIKDIDGLKDVKSLQKLFLDKNQIYNINILNNKKKLTALSLSDNNIWHIGALTPLTNLEYLNLSNNNIRTLEPLTTMSNLTSLYIDDNYISDITPLEQNINLKSLSLENNAIKQIKTIANLINLEDLNLSGNQIYDISDLKNNISLKILNLCNNRITDFSPLNSLKNLEVIKTIDYLSSKDVFKVEGKVTDIYNDELNGADVNVIMINLNQKNNRLFMDETNKFGEFEIQGVFSGEYKIVFTKKGYKPLISYKNIDSNSNKIKVKLELDSETKWLRKETERTVYNYKEGMEISHVEIRLQEKRLMEIEKFFGVDVKEKLNFYICTYPEEIYELAYNTNDYYALGTYKANTNSVYTIGKAFDFHETCHAVEHNFNPNYNMSLGEGLSIYFGSYEIGSPIVLNRPVDDLARELMIKDELKDISTLLRSFSGKNDYIANGSLVTFLLKRYSVEQFKELFKLLPNKPTEDKIKSIFMEIYKKSVIEMQSEWISYLKGEID</sequence>
<organism evidence="4 5">
    <name type="scientific">Paramaledivibacter caminithermalis (strain DSM 15212 / CIP 107654 / DViRD3)</name>
    <name type="common">Clostridium caminithermale</name>
    <dbReference type="NCBI Taxonomy" id="1121301"/>
    <lineage>
        <taxon>Bacteria</taxon>
        <taxon>Bacillati</taxon>
        <taxon>Bacillota</taxon>
        <taxon>Clostridia</taxon>
        <taxon>Peptostreptococcales</taxon>
        <taxon>Caminicellaceae</taxon>
        <taxon>Paramaledivibacter</taxon>
    </lineage>
</organism>
<dbReference type="SUPFAM" id="SSF52058">
    <property type="entry name" value="L domain-like"/>
    <property type="match status" value="2"/>
</dbReference>
<evidence type="ECO:0000256" key="1">
    <source>
        <dbReference type="ARBA" id="ARBA00022614"/>
    </source>
</evidence>
<dbReference type="SMART" id="SM00369">
    <property type="entry name" value="LRR_TYP"/>
    <property type="match status" value="9"/>
</dbReference>
<dbReference type="RefSeq" id="WP_073151467.1">
    <property type="nucleotide sequence ID" value="NZ_FRAG01000043.1"/>
</dbReference>
<evidence type="ECO:0000259" key="3">
    <source>
        <dbReference type="Pfam" id="PF23598"/>
    </source>
</evidence>